<protein>
    <submittedName>
        <fullName evidence="2">DUF599 domain-containing protein</fullName>
    </submittedName>
</protein>
<feature type="transmembrane region" description="Helical" evidence="1">
    <location>
        <begin position="114"/>
        <end position="134"/>
    </location>
</feature>
<evidence type="ECO:0000256" key="1">
    <source>
        <dbReference type="SAM" id="Phobius"/>
    </source>
</evidence>
<keyword evidence="1" id="KW-0472">Membrane</keyword>
<keyword evidence="1" id="KW-1133">Transmembrane helix</keyword>
<dbReference type="EMBL" id="VOBQ01000013">
    <property type="protein sequence ID" value="TWO70078.1"/>
    <property type="molecule type" value="Genomic_DNA"/>
</dbReference>
<sequence length="217" mass="23119">MDVALSWWAAFATAAVLVGYEVSLALAQRRRPDRMARTAHANLREDWFVAVSNQKGSEILAVQTLRNAVMSASITASTAALGLMGTVTLAVPSLHAEISAAPLPNFTPRLAMELALLALLFASLVTSVMAVRYYSHAGFVGGMPVDSEARKQWTSAGTLYVRKAGVLYSWGLRQLVLVAPVVAFILHPAAGPVAAALVATVLFGFDRFQPGRLISPN</sequence>
<dbReference type="PANTHER" id="PTHR31881:SF6">
    <property type="entry name" value="OS09G0494600 PROTEIN"/>
    <property type="match status" value="1"/>
</dbReference>
<accession>A0A562ZP31</accession>
<comment type="caution">
    <text evidence="2">The sequence shown here is derived from an EMBL/GenBank/DDBJ whole genome shotgun (WGS) entry which is preliminary data.</text>
</comment>
<dbReference type="Proteomes" id="UP000318199">
    <property type="component" value="Unassembled WGS sequence"/>
</dbReference>
<feature type="transmembrane region" description="Helical" evidence="1">
    <location>
        <begin position="6"/>
        <end position="27"/>
    </location>
</feature>
<reference evidence="2 3" key="1">
    <citation type="submission" date="2019-07" db="EMBL/GenBank/DDBJ databases">
        <title>Caenimonas sedimenti sp. nov., isolated from activated sludge.</title>
        <authorList>
            <person name="Xu J."/>
        </authorList>
    </citation>
    <scope>NUCLEOTIDE SEQUENCE [LARGE SCALE GENOMIC DNA]</scope>
    <source>
        <strain evidence="2 3">HX-9-20</strain>
    </source>
</reference>
<gene>
    <name evidence="2" type="ORF">FN976_17225</name>
</gene>
<proteinExistence type="predicted"/>
<keyword evidence="1" id="KW-0812">Transmembrane</keyword>
<dbReference type="InterPro" id="IPR006747">
    <property type="entry name" value="DUF599"/>
</dbReference>
<name>A0A562ZP31_9BURK</name>
<dbReference type="AlphaFoldDB" id="A0A562ZP31"/>
<evidence type="ECO:0000313" key="3">
    <source>
        <dbReference type="Proteomes" id="UP000318199"/>
    </source>
</evidence>
<feature type="transmembrane region" description="Helical" evidence="1">
    <location>
        <begin position="177"/>
        <end position="205"/>
    </location>
</feature>
<dbReference type="PANTHER" id="PTHR31881">
    <property type="match status" value="1"/>
</dbReference>
<dbReference type="RefSeq" id="WP_145894274.1">
    <property type="nucleotide sequence ID" value="NZ_VOBQ01000013.1"/>
</dbReference>
<evidence type="ECO:0000313" key="2">
    <source>
        <dbReference type="EMBL" id="TWO70078.1"/>
    </source>
</evidence>
<keyword evidence="3" id="KW-1185">Reference proteome</keyword>
<dbReference type="Pfam" id="PF04654">
    <property type="entry name" value="DUF599"/>
    <property type="match status" value="1"/>
</dbReference>
<dbReference type="OrthoDB" id="5768130at2"/>
<organism evidence="2 3">
    <name type="scientific">Caenimonas sedimenti</name>
    <dbReference type="NCBI Taxonomy" id="2596921"/>
    <lineage>
        <taxon>Bacteria</taxon>
        <taxon>Pseudomonadati</taxon>
        <taxon>Pseudomonadota</taxon>
        <taxon>Betaproteobacteria</taxon>
        <taxon>Burkholderiales</taxon>
        <taxon>Comamonadaceae</taxon>
        <taxon>Caenimonas</taxon>
    </lineage>
</organism>